<evidence type="ECO:0000313" key="3">
    <source>
        <dbReference type="EMBL" id="WNH11905.1"/>
    </source>
</evidence>
<evidence type="ECO:0000313" key="2">
    <source>
        <dbReference type="EMBL" id="WNH09893.1"/>
    </source>
</evidence>
<dbReference type="Proteomes" id="UP001303407">
    <property type="component" value="Chromosome"/>
</dbReference>
<evidence type="ECO:0000313" key="5">
    <source>
        <dbReference type="Proteomes" id="UP001303407"/>
    </source>
</evidence>
<keyword evidence="5" id="KW-1185">Reference proteome</keyword>
<proteinExistence type="predicted"/>
<feature type="region of interest" description="Disordered" evidence="1">
    <location>
        <begin position="21"/>
        <end position="46"/>
    </location>
</feature>
<reference evidence="4 5" key="1">
    <citation type="submission" date="2023-09" db="EMBL/GenBank/DDBJ databases">
        <title>Thalassobella suaedae gen. nov., sp. nov., a marine bacterium of the family Flavobacteriaceae isolated from a halophyte Suaeda japonica.</title>
        <authorList>
            <person name="Lee S.Y."/>
            <person name="Hwang C.Y."/>
        </authorList>
    </citation>
    <scope>NUCLEOTIDE SEQUENCE [LARGE SCALE GENOMIC DNA]</scope>
    <source>
        <strain evidence="3 5">HL-DH10</strain>
        <strain evidence="2 4">HL-DH14</strain>
    </source>
</reference>
<protein>
    <submittedName>
        <fullName evidence="2">Uncharacterized protein</fullName>
    </submittedName>
</protein>
<dbReference type="Proteomes" id="UP001302806">
    <property type="component" value="Chromosome"/>
</dbReference>
<sequence length="46" mass="5424">MQSIYNFITLGVENEHDLEHDLEHNPQFSEPKIYDADGDLTKQMPY</sequence>
<evidence type="ECO:0000313" key="4">
    <source>
        <dbReference type="Proteomes" id="UP001302806"/>
    </source>
</evidence>
<name>A0ABY9XVX1_9FLAO</name>
<dbReference type="RefSeq" id="WP_415861886.1">
    <property type="nucleotide sequence ID" value="NZ_CP134536.1"/>
</dbReference>
<dbReference type="EMBL" id="CP134536">
    <property type="protein sequence ID" value="WNH11905.1"/>
    <property type="molecule type" value="Genomic_DNA"/>
</dbReference>
<organism evidence="2 4">
    <name type="scientific">Thalassobellus suaedae</name>
    <dbReference type="NCBI Taxonomy" id="3074124"/>
    <lineage>
        <taxon>Bacteria</taxon>
        <taxon>Pseudomonadati</taxon>
        <taxon>Bacteroidota</taxon>
        <taxon>Flavobacteriia</taxon>
        <taxon>Flavobacteriales</taxon>
        <taxon>Flavobacteriaceae</taxon>
        <taxon>Thalassobellus</taxon>
    </lineage>
</organism>
<evidence type="ECO:0000256" key="1">
    <source>
        <dbReference type="SAM" id="MobiDB-lite"/>
    </source>
</evidence>
<dbReference type="EMBL" id="CP134537">
    <property type="protein sequence ID" value="WNH09893.1"/>
    <property type="molecule type" value="Genomic_DNA"/>
</dbReference>
<accession>A0ABY9XVX1</accession>
<gene>
    <name evidence="3" type="ORF">RHP49_13480</name>
    <name evidence="2" type="ORF">RHP51_04090</name>
</gene>